<keyword evidence="2" id="KW-0812">Transmembrane</keyword>
<keyword evidence="2" id="KW-1133">Transmembrane helix</keyword>
<dbReference type="Proteomes" id="UP001590951">
    <property type="component" value="Unassembled WGS sequence"/>
</dbReference>
<comment type="caution">
    <text evidence="3">The sequence shown here is derived from an EMBL/GenBank/DDBJ whole genome shotgun (WGS) entry which is preliminary data.</text>
</comment>
<evidence type="ECO:0000256" key="2">
    <source>
        <dbReference type="SAM" id="Phobius"/>
    </source>
</evidence>
<reference evidence="3 4" key="1">
    <citation type="submission" date="2024-09" db="EMBL/GenBank/DDBJ databases">
        <title>Rethinking Asexuality: The Enigmatic Case of Functional Sexual Genes in Lepraria (Stereocaulaceae).</title>
        <authorList>
            <person name="Doellman M."/>
            <person name="Sun Y."/>
            <person name="Barcenas-Pena A."/>
            <person name="Lumbsch H.T."/>
            <person name="Grewe F."/>
        </authorList>
    </citation>
    <scope>NUCLEOTIDE SEQUENCE [LARGE SCALE GENOMIC DNA]</scope>
    <source>
        <strain evidence="3 4">Grewe 0041</strain>
    </source>
</reference>
<gene>
    <name evidence="3" type="ORF">ABVK25_004947</name>
</gene>
<dbReference type="EMBL" id="JBHFEH010000014">
    <property type="protein sequence ID" value="KAL2054644.1"/>
    <property type="molecule type" value="Genomic_DNA"/>
</dbReference>
<evidence type="ECO:0000313" key="4">
    <source>
        <dbReference type="Proteomes" id="UP001590951"/>
    </source>
</evidence>
<proteinExistence type="predicted"/>
<organism evidence="3 4">
    <name type="scientific">Lepraria finkii</name>
    <dbReference type="NCBI Taxonomy" id="1340010"/>
    <lineage>
        <taxon>Eukaryota</taxon>
        <taxon>Fungi</taxon>
        <taxon>Dikarya</taxon>
        <taxon>Ascomycota</taxon>
        <taxon>Pezizomycotina</taxon>
        <taxon>Lecanoromycetes</taxon>
        <taxon>OSLEUM clade</taxon>
        <taxon>Lecanoromycetidae</taxon>
        <taxon>Lecanorales</taxon>
        <taxon>Lecanorineae</taxon>
        <taxon>Stereocaulaceae</taxon>
        <taxon>Lepraria</taxon>
    </lineage>
</organism>
<sequence>MQYHKTTIGRLLTSNCEDPDDELPYSRSHPDATSGVTNQDWRDVAAQWAVSTSLNGGPSLSPSLPSIAEGLAIPTGSTLLLSSIDSPFIHYWQYNNPISVLEPPTYESFQATLRTQDYSSGGTQHGHEVFYLVLALVFQANLFCLIYFLICRSLVTDFVDPKSLLALALNSPPSRVLEGACGGLEDEQLKTTWQIRQNQQQHFYIQPPRPTIIGKRLDGGVEMEERPHVQGA</sequence>
<name>A0ABR4B9V1_9LECA</name>
<feature type="region of interest" description="Disordered" evidence="1">
    <location>
        <begin position="13"/>
        <end position="36"/>
    </location>
</feature>
<protein>
    <submittedName>
        <fullName evidence="3">Uncharacterized protein</fullName>
    </submittedName>
</protein>
<keyword evidence="2" id="KW-0472">Membrane</keyword>
<keyword evidence="4" id="KW-1185">Reference proteome</keyword>
<evidence type="ECO:0000256" key="1">
    <source>
        <dbReference type="SAM" id="MobiDB-lite"/>
    </source>
</evidence>
<accession>A0ABR4B9V1</accession>
<evidence type="ECO:0000313" key="3">
    <source>
        <dbReference type="EMBL" id="KAL2054644.1"/>
    </source>
</evidence>
<feature type="transmembrane region" description="Helical" evidence="2">
    <location>
        <begin position="129"/>
        <end position="150"/>
    </location>
</feature>